<dbReference type="GO" id="GO:0042285">
    <property type="term" value="F:xylosyltransferase activity"/>
    <property type="evidence" value="ECO:0007669"/>
    <property type="project" value="TreeGrafter"/>
</dbReference>
<evidence type="ECO:0000256" key="1">
    <source>
        <dbReference type="ARBA" id="ARBA00004606"/>
    </source>
</evidence>
<sequence>MNGNMYLISWFKSKTKAIWIGLVLIGLFVVYSKTSIFEGVKMIQGDVLNIQMNDSISNKAYKIRKMAHIIDKHSPNFTSTAAMHDYKKDGGKEKPKAIHQQDREPAEINTHLTHLTQLIETNKKIYTNDSKKKQLSATFLRTLNGSFPKIKGRTYDNCKRLISEIKLRHKVKYFVFRYSYDPSPIDVTLLTHLTLNRGIHRIGKILAQWPGPASVSVFGTDKEVKKFLNTAHSWKRKNVGIHVVYQRNAIHYPVNFMRNVA</sequence>
<dbReference type="GO" id="GO:0016020">
    <property type="term" value="C:membrane"/>
    <property type="evidence" value="ECO:0007669"/>
    <property type="project" value="UniProtKB-SubCell"/>
</dbReference>
<proteinExistence type="predicted"/>
<keyword evidence="3" id="KW-0735">Signal-anchor</keyword>
<dbReference type="Proteomes" id="UP000749559">
    <property type="component" value="Unassembled WGS sequence"/>
</dbReference>
<evidence type="ECO:0000256" key="6">
    <source>
        <dbReference type="ARBA" id="ARBA00023180"/>
    </source>
</evidence>
<dbReference type="EMBL" id="CAIIXF020000012">
    <property type="protein sequence ID" value="CAH1800635.1"/>
    <property type="molecule type" value="Genomic_DNA"/>
</dbReference>
<name>A0A8S4Q311_OWEFU</name>
<feature type="non-terminal residue" evidence="7">
    <location>
        <position position="261"/>
    </location>
</feature>
<evidence type="ECO:0000313" key="7">
    <source>
        <dbReference type="EMBL" id="CAH1800635.1"/>
    </source>
</evidence>
<keyword evidence="4" id="KW-1133">Transmembrane helix</keyword>
<comment type="subcellular location">
    <subcellularLocation>
        <location evidence="1">Membrane</location>
        <topology evidence="1">Single-pass type II membrane protein</topology>
    </subcellularLocation>
</comment>
<evidence type="ECO:0000313" key="8">
    <source>
        <dbReference type="Proteomes" id="UP000749559"/>
    </source>
</evidence>
<evidence type="ECO:0000256" key="3">
    <source>
        <dbReference type="ARBA" id="ARBA00022968"/>
    </source>
</evidence>
<dbReference type="PANTHER" id="PTHR12270">
    <property type="entry name" value="GLYCOSYLTRANSFERASE-RELATED"/>
    <property type="match status" value="1"/>
</dbReference>
<dbReference type="GO" id="GO:0005794">
    <property type="term" value="C:Golgi apparatus"/>
    <property type="evidence" value="ECO:0007669"/>
    <property type="project" value="TreeGrafter"/>
</dbReference>
<dbReference type="GO" id="GO:0015020">
    <property type="term" value="F:glucuronosyltransferase activity"/>
    <property type="evidence" value="ECO:0007669"/>
    <property type="project" value="TreeGrafter"/>
</dbReference>
<protein>
    <recommendedName>
        <fullName evidence="9">Hexosyltransferase</fullName>
    </recommendedName>
</protein>
<dbReference type="AlphaFoldDB" id="A0A8S4Q311"/>
<dbReference type="InterPro" id="IPR051292">
    <property type="entry name" value="Xyl/GlcA_transferase"/>
</dbReference>
<reference evidence="7" key="1">
    <citation type="submission" date="2022-03" db="EMBL/GenBank/DDBJ databases">
        <authorList>
            <person name="Martin C."/>
        </authorList>
    </citation>
    <scope>NUCLEOTIDE SEQUENCE</scope>
</reference>
<keyword evidence="2" id="KW-0812">Transmembrane</keyword>
<keyword evidence="8" id="KW-1185">Reference proteome</keyword>
<keyword evidence="5" id="KW-0472">Membrane</keyword>
<organism evidence="7 8">
    <name type="scientific">Owenia fusiformis</name>
    <name type="common">Polychaete worm</name>
    <dbReference type="NCBI Taxonomy" id="6347"/>
    <lineage>
        <taxon>Eukaryota</taxon>
        <taxon>Metazoa</taxon>
        <taxon>Spiralia</taxon>
        <taxon>Lophotrochozoa</taxon>
        <taxon>Annelida</taxon>
        <taxon>Polychaeta</taxon>
        <taxon>Sedentaria</taxon>
        <taxon>Canalipalpata</taxon>
        <taxon>Sabellida</taxon>
        <taxon>Oweniida</taxon>
        <taxon>Oweniidae</taxon>
        <taxon>Owenia</taxon>
    </lineage>
</organism>
<evidence type="ECO:0008006" key="9">
    <source>
        <dbReference type="Google" id="ProtNLM"/>
    </source>
</evidence>
<dbReference type="PANTHER" id="PTHR12270:SF25">
    <property type="entry name" value="GLYCOSYLTRANSFERASE-LIKE PROTEIN LARGE"/>
    <property type="match status" value="1"/>
</dbReference>
<evidence type="ECO:0000256" key="2">
    <source>
        <dbReference type="ARBA" id="ARBA00022692"/>
    </source>
</evidence>
<keyword evidence="6" id="KW-0325">Glycoprotein</keyword>
<evidence type="ECO:0000256" key="5">
    <source>
        <dbReference type="ARBA" id="ARBA00023136"/>
    </source>
</evidence>
<gene>
    <name evidence="7" type="ORF">OFUS_LOCUS24494</name>
</gene>
<dbReference type="GO" id="GO:0035269">
    <property type="term" value="P:protein O-linked glycosylation via mannose"/>
    <property type="evidence" value="ECO:0007669"/>
    <property type="project" value="TreeGrafter"/>
</dbReference>
<comment type="caution">
    <text evidence="7">The sequence shown here is derived from an EMBL/GenBank/DDBJ whole genome shotgun (WGS) entry which is preliminary data.</text>
</comment>
<evidence type="ECO:0000256" key="4">
    <source>
        <dbReference type="ARBA" id="ARBA00022989"/>
    </source>
</evidence>
<accession>A0A8S4Q311</accession>